<dbReference type="PANTHER" id="PTHR40562:SF1">
    <property type="entry name" value="NITRITE REDUCTASE (NADH) SMALL SUBUNIT"/>
    <property type="match status" value="1"/>
</dbReference>
<name>A0ABW1QW22_9ACTN</name>
<gene>
    <name evidence="8" type="primary">nirD</name>
    <name evidence="8" type="ORF">ACFPWU_03725</name>
</gene>
<comment type="caution">
    <text evidence="8">The sequence shown here is derived from an EMBL/GenBank/DDBJ whole genome shotgun (WGS) entry which is preliminary data.</text>
</comment>
<evidence type="ECO:0000256" key="6">
    <source>
        <dbReference type="ARBA" id="ARBA00023063"/>
    </source>
</evidence>
<feature type="domain" description="Rieske" evidence="7">
    <location>
        <begin position="6"/>
        <end position="106"/>
    </location>
</feature>
<dbReference type="RefSeq" id="WP_128219583.1">
    <property type="nucleotide sequence ID" value="NZ_CP034929.1"/>
</dbReference>
<dbReference type="InterPro" id="IPR036922">
    <property type="entry name" value="Rieske_2Fe-2S_sf"/>
</dbReference>
<dbReference type="EMBL" id="JBHSQI010000002">
    <property type="protein sequence ID" value="MFC6152774.1"/>
    <property type="molecule type" value="Genomic_DNA"/>
</dbReference>
<dbReference type="InterPro" id="IPR017881">
    <property type="entry name" value="NirD"/>
</dbReference>
<evidence type="ECO:0000256" key="5">
    <source>
        <dbReference type="ARBA" id="ARBA00023014"/>
    </source>
</evidence>
<dbReference type="PROSITE" id="PS51296">
    <property type="entry name" value="RIESKE"/>
    <property type="match status" value="1"/>
</dbReference>
<proteinExistence type="predicted"/>
<accession>A0ABW1QW22</accession>
<reference evidence="9" key="1">
    <citation type="journal article" date="2019" name="Int. J. Syst. Evol. Microbiol.">
        <title>The Global Catalogue of Microorganisms (GCM) 10K type strain sequencing project: providing services to taxonomists for standard genome sequencing and annotation.</title>
        <authorList>
            <consortium name="The Broad Institute Genomics Platform"/>
            <consortium name="The Broad Institute Genome Sequencing Center for Infectious Disease"/>
            <person name="Wu L."/>
            <person name="Ma J."/>
        </authorList>
    </citation>
    <scope>NUCLEOTIDE SEQUENCE [LARGE SCALE GENOMIC DNA]</scope>
    <source>
        <strain evidence="9">DFY28</strain>
    </source>
</reference>
<keyword evidence="2" id="KW-0479">Metal-binding</keyword>
<dbReference type="InterPro" id="IPR012748">
    <property type="entry name" value="Rieske-like_NirD"/>
</dbReference>
<evidence type="ECO:0000256" key="3">
    <source>
        <dbReference type="ARBA" id="ARBA00023002"/>
    </source>
</evidence>
<evidence type="ECO:0000256" key="4">
    <source>
        <dbReference type="ARBA" id="ARBA00023004"/>
    </source>
</evidence>
<dbReference type="Gene3D" id="2.102.10.10">
    <property type="entry name" value="Rieske [2Fe-2S] iron-sulphur domain"/>
    <property type="match status" value="1"/>
</dbReference>
<evidence type="ECO:0000256" key="2">
    <source>
        <dbReference type="ARBA" id="ARBA00022723"/>
    </source>
</evidence>
<dbReference type="NCBIfam" id="TIGR02378">
    <property type="entry name" value="nirD_assim_sml"/>
    <property type="match status" value="1"/>
</dbReference>
<dbReference type="PANTHER" id="PTHR40562">
    <property type="match status" value="1"/>
</dbReference>
<dbReference type="SUPFAM" id="SSF50022">
    <property type="entry name" value="ISP domain"/>
    <property type="match status" value="1"/>
</dbReference>
<keyword evidence="6" id="KW-0534">Nitrate assimilation</keyword>
<keyword evidence="1" id="KW-0001">2Fe-2S</keyword>
<keyword evidence="9" id="KW-1185">Reference proteome</keyword>
<keyword evidence="4" id="KW-0408">Iron</keyword>
<dbReference type="Proteomes" id="UP001596098">
    <property type="component" value="Unassembled WGS sequence"/>
</dbReference>
<evidence type="ECO:0000313" key="9">
    <source>
        <dbReference type="Proteomes" id="UP001596098"/>
    </source>
</evidence>
<protein>
    <submittedName>
        <fullName evidence="8">Nitrite reductase small subunit NirD</fullName>
    </submittedName>
</protein>
<evidence type="ECO:0000256" key="1">
    <source>
        <dbReference type="ARBA" id="ARBA00022714"/>
    </source>
</evidence>
<dbReference type="Pfam" id="PF13806">
    <property type="entry name" value="Rieske_2"/>
    <property type="match status" value="1"/>
</dbReference>
<keyword evidence="5" id="KW-0411">Iron-sulfur</keyword>
<dbReference type="PROSITE" id="PS51300">
    <property type="entry name" value="NIRD"/>
    <property type="match status" value="1"/>
</dbReference>
<keyword evidence="3" id="KW-0560">Oxidoreductase</keyword>
<dbReference type="InterPro" id="IPR017941">
    <property type="entry name" value="Rieske_2Fe-2S"/>
</dbReference>
<organism evidence="8 9">
    <name type="scientific">Nocardioides yefusunii</name>
    <dbReference type="NCBI Taxonomy" id="2500546"/>
    <lineage>
        <taxon>Bacteria</taxon>
        <taxon>Bacillati</taxon>
        <taxon>Actinomycetota</taxon>
        <taxon>Actinomycetes</taxon>
        <taxon>Propionibacteriales</taxon>
        <taxon>Nocardioidaceae</taxon>
        <taxon>Nocardioides</taxon>
    </lineage>
</organism>
<sequence length="116" mass="12406">MGRDFQPVCQLGDLELGRGVVALVHGQAVAIFRLPDDVVVAIGNHDPFSRGAVLARGMVGVRDDVHFVATATHRHTFDLHTGRCLDDPTVTVPSFPAKVVDGTVLVGPRTERRASA</sequence>
<dbReference type="CDD" id="cd03529">
    <property type="entry name" value="Rieske_NirD"/>
    <property type="match status" value="1"/>
</dbReference>
<evidence type="ECO:0000313" key="8">
    <source>
        <dbReference type="EMBL" id="MFC6152774.1"/>
    </source>
</evidence>
<evidence type="ECO:0000259" key="7">
    <source>
        <dbReference type="PROSITE" id="PS51296"/>
    </source>
</evidence>